<dbReference type="InterPro" id="IPR014030">
    <property type="entry name" value="Ketoacyl_synth_N"/>
</dbReference>
<comment type="caution">
    <text evidence="14">The sequence shown here is derived from an EMBL/GenBank/DDBJ whole genome shotgun (WGS) entry which is preliminary data.</text>
</comment>
<accession>A0A7W7CFL8</accession>
<dbReference type="PROSITE" id="PS00012">
    <property type="entry name" value="PHOSPHOPANTETHEINE"/>
    <property type="match status" value="2"/>
</dbReference>
<reference evidence="14 15" key="1">
    <citation type="submission" date="2020-08" db="EMBL/GenBank/DDBJ databases">
        <title>Sequencing the genomes of 1000 actinobacteria strains.</title>
        <authorList>
            <person name="Klenk H.-P."/>
        </authorList>
    </citation>
    <scope>NUCLEOTIDE SEQUENCE [LARGE SCALE GENOMIC DNA]</scope>
    <source>
        <strain evidence="14 15">DSM 44230</strain>
    </source>
</reference>
<dbReference type="Pfam" id="PF00550">
    <property type="entry name" value="PP-binding"/>
    <property type="match status" value="2"/>
</dbReference>
<comment type="catalytic activity">
    <reaction evidence="7">
        <text>6 (S)-methylmalonyl-CoA + propanoyl-CoA + 6 NADPH + 12 H(+) = 6-deoxyerythronolide B + 6 CO2 + 6 NADP(+) + 7 CoA + H2O</text>
        <dbReference type="Rhea" id="RHEA:23068"/>
        <dbReference type="ChEBI" id="CHEBI:15377"/>
        <dbReference type="ChEBI" id="CHEBI:15378"/>
        <dbReference type="ChEBI" id="CHEBI:16089"/>
        <dbReference type="ChEBI" id="CHEBI:16526"/>
        <dbReference type="ChEBI" id="CHEBI:57287"/>
        <dbReference type="ChEBI" id="CHEBI:57327"/>
        <dbReference type="ChEBI" id="CHEBI:57392"/>
        <dbReference type="ChEBI" id="CHEBI:57783"/>
        <dbReference type="ChEBI" id="CHEBI:58349"/>
        <dbReference type="EC" id="2.3.1.94"/>
    </reaction>
</comment>
<evidence type="ECO:0000256" key="11">
    <source>
        <dbReference type="ARBA" id="ARBA00066981"/>
    </source>
</evidence>
<dbReference type="InterPro" id="IPR036291">
    <property type="entry name" value="NAD(P)-bd_dom_sf"/>
</dbReference>
<dbReference type="InterPro" id="IPR042104">
    <property type="entry name" value="PKS_dehydratase_sf"/>
</dbReference>
<dbReference type="SMART" id="SM00826">
    <property type="entry name" value="PKS_DH"/>
    <property type="match status" value="1"/>
</dbReference>
<dbReference type="CDD" id="cd08956">
    <property type="entry name" value="KR_3_FAS_SDR_x"/>
    <property type="match status" value="1"/>
</dbReference>
<dbReference type="GO" id="GO:0004315">
    <property type="term" value="F:3-oxoacyl-[acyl-carrier-protein] synthase activity"/>
    <property type="evidence" value="ECO:0007669"/>
    <property type="project" value="InterPro"/>
</dbReference>
<dbReference type="SUPFAM" id="SSF55048">
    <property type="entry name" value="Probable ACP-binding domain of malonyl-CoA ACP transacylase"/>
    <property type="match status" value="2"/>
</dbReference>
<keyword evidence="5" id="KW-0511">Multifunctional enzyme</keyword>
<dbReference type="InterPro" id="IPR036736">
    <property type="entry name" value="ACP-like_sf"/>
</dbReference>
<dbReference type="FunFam" id="1.10.1200.10:FF:000007">
    <property type="entry name" value="Probable polyketide synthase pks17"/>
    <property type="match status" value="1"/>
</dbReference>
<dbReference type="SMART" id="SM00823">
    <property type="entry name" value="PKS_PP"/>
    <property type="match status" value="2"/>
</dbReference>
<evidence type="ECO:0000256" key="10">
    <source>
        <dbReference type="ARBA" id="ARBA00063272"/>
    </source>
</evidence>
<dbReference type="Gene3D" id="1.10.1200.10">
    <property type="entry name" value="ACP-like"/>
    <property type="match status" value="2"/>
</dbReference>
<dbReference type="SUPFAM" id="SSF52151">
    <property type="entry name" value="FabD/lysophospholipase-like"/>
    <property type="match status" value="2"/>
</dbReference>
<dbReference type="InterPro" id="IPR014031">
    <property type="entry name" value="Ketoacyl_synth_C"/>
</dbReference>
<dbReference type="Gene3D" id="3.40.50.720">
    <property type="entry name" value="NAD(P)-binding Rossmann-like Domain"/>
    <property type="match status" value="1"/>
</dbReference>
<dbReference type="PANTHER" id="PTHR43775">
    <property type="entry name" value="FATTY ACID SYNTHASE"/>
    <property type="match status" value="1"/>
</dbReference>
<dbReference type="Pfam" id="PF00698">
    <property type="entry name" value="Acyl_transf_1"/>
    <property type="match status" value="2"/>
</dbReference>
<gene>
    <name evidence="14" type="ORF">HNR67_006190</name>
</gene>
<comment type="function">
    <text evidence="8">Involved in the biosynthesis of antibiotic erythromycin via the biosynthesis of its aglycone precursor, 6-deoxyerythronolide B (6-dEB).</text>
</comment>
<evidence type="ECO:0000256" key="1">
    <source>
        <dbReference type="ARBA" id="ARBA00022450"/>
    </source>
</evidence>
<dbReference type="InterPro" id="IPR020806">
    <property type="entry name" value="PKS_PP-bd"/>
</dbReference>
<organism evidence="14 15">
    <name type="scientific">Crossiella cryophila</name>
    <dbReference type="NCBI Taxonomy" id="43355"/>
    <lineage>
        <taxon>Bacteria</taxon>
        <taxon>Bacillati</taxon>
        <taxon>Actinomycetota</taxon>
        <taxon>Actinomycetes</taxon>
        <taxon>Pseudonocardiales</taxon>
        <taxon>Pseudonocardiaceae</taxon>
        <taxon>Crossiella</taxon>
    </lineage>
</organism>
<keyword evidence="3 14" id="KW-0808">Transferase</keyword>
<feature type="domain" description="Carrier" evidence="12">
    <location>
        <begin position="1541"/>
        <end position="1616"/>
    </location>
</feature>
<comment type="subunit">
    <text evidence="10">Homodimer. Erythronolide synthase is composed of EryAI, EryAII and EryAIII multimodular (2 modules) polypeptides each coding for a functional synthase subunit which participates in 2 of the six FAS-like elongation steps required for formation of the polyketide. Module 1, 2, 3, 4, 5, and 6 participating in biosynthesis steps 1, 2, 3, 4, 5, and 6, respectively.</text>
</comment>
<dbReference type="InterPro" id="IPR006162">
    <property type="entry name" value="Ppantetheine_attach_site"/>
</dbReference>
<dbReference type="Proteomes" id="UP000533598">
    <property type="component" value="Unassembled WGS sequence"/>
</dbReference>
<keyword evidence="6" id="KW-0012">Acyltransferase</keyword>
<dbReference type="PROSITE" id="PS00606">
    <property type="entry name" value="KS3_1"/>
    <property type="match status" value="2"/>
</dbReference>
<dbReference type="InterPro" id="IPR016035">
    <property type="entry name" value="Acyl_Trfase/lysoPLipase"/>
</dbReference>
<dbReference type="CDD" id="cd00833">
    <property type="entry name" value="PKS"/>
    <property type="match status" value="2"/>
</dbReference>
<dbReference type="Gene3D" id="3.40.366.10">
    <property type="entry name" value="Malonyl-Coenzyme A Acyl Carrier Protein, domain 2"/>
    <property type="match status" value="2"/>
</dbReference>
<dbReference type="Pfam" id="PF00109">
    <property type="entry name" value="ketoacyl-synt"/>
    <property type="match status" value="2"/>
</dbReference>
<evidence type="ECO:0000256" key="8">
    <source>
        <dbReference type="ARBA" id="ARBA00060158"/>
    </source>
</evidence>
<dbReference type="InterPro" id="IPR016036">
    <property type="entry name" value="Malonyl_transacylase_ACP-bd"/>
</dbReference>
<keyword evidence="1" id="KW-0596">Phosphopantetheine</keyword>
<dbReference type="SUPFAM" id="SSF47336">
    <property type="entry name" value="ACP-like"/>
    <property type="match status" value="2"/>
</dbReference>
<dbReference type="SMART" id="SM00822">
    <property type="entry name" value="PKS_KR"/>
    <property type="match status" value="1"/>
</dbReference>
<dbReference type="Gene3D" id="3.40.47.10">
    <property type="match status" value="2"/>
</dbReference>
<evidence type="ECO:0000256" key="5">
    <source>
        <dbReference type="ARBA" id="ARBA00023268"/>
    </source>
</evidence>
<protein>
    <recommendedName>
        <fullName evidence="11">6-deoxyerythronolide-B synthase</fullName>
        <ecNumber evidence="11">2.3.1.94</ecNumber>
    </recommendedName>
</protein>
<feature type="domain" description="Ketosynthase family 3 (KS3)" evidence="13">
    <location>
        <begin position="1633"/>
        <end position="2057"/>
    </location>
</feature>
<dbReference type="Pfam" id="PF16197">
    <property type="entry name" value="KAsynt_C_assoc"/>
    <property type="match status" value="2"/>
</dbReference>
<dbReference type="InterPro" id="IPR032821">
    <property type="entry name" value="PKS_assoc"/>
</dbReference>
<dbReference type="EC" id="2.3.1.94" evidence="11"/>
<dbReference type="FunFam" id="3.40.47.10:FF:000019">
    <property type="entry name" value="Polyketide synthase type I"/>
    <property type="match status" value="2"/>
</dbReference>
<dbReference type="InterPro" id="IPR016039">
    <property type="entry name" value="Thiolase-like"/>
</dbReference>
<dbReference type="InterPro" id="IPR013968">
    <property type="entry name" value="PKS_KR"/>
</dbReference>
<dbReference type="GO" id="GO:0047879">
    <property type="term" value="F:erythronolide synthase activity"/>
    <property type="evidence" value="ECO:0007669"/>
    <property type="project" value="UniProtKB-EC"/>
</dbReference>
<evidence type="ECO:0000259" key="13">
    <source>
        <dbReference type="PROSITE" id="PS52004"/>
    </source>
</evidence>
<dbReference type="InterPro" id="IPR050091">
    <property type="entry name" value="PKS_NRPS_Biosynth_Enz"/>
</dbReference>
<evidence type="ECO:0000313" key="15">
    <source>
        <dbReference type="Proteomes" id="UP000533598"/>
    </source>
</evidence>
<dbReference type="SMART" id="SM00827">
    <property type="entry name" value="PKS_AT"/>
    <property type="match status" value="2"/>
</dbReference>
<name>A0A7W7CFL8_9PSEU</name>
<dbReference type="PANTHER" id="PTHR43775:SF51">
    <property type="entry name" value="INACTIVE PHENOLPHTHIOCEROL SYNTHESIS POLYKETIDE SYNTHASE TYPE I PKS1-RELATED"/>
    <property type="match status" value="1"/>
</dbReference>
<dbReference type="InterPro" id="IPR057326">
    <property type="entry name" value="KR_dom"/>
</dbReference>
<keyword evidence="15" id="KW-1185">Reference proteome</keyword>
<evidence type="ECO:0000256" key="9">
    <source>
        <dbReference type="ARBA" id="ARBA00060622"/>
    </source>
</evidence>
<dbReference type="Gene3D" id="3.30.70.3290">
    <property type="match status" value="2"/>
</dbReference>
<dbReference type="Pfam" id="PF08659">
    <property type="entry name" value="KR"/>
    <property type="match status" value="1"/>
</dbReference>
<dbReference type="InterPro" id="IPR009081">
    <property type="entry name" value="PP-bd_ACP"/>
</dbReference>
<dbReference type="SMART" id="SM00825">
    <property type="entry name" value="PKS_KS"/>
    <property type="match status" value="2"/>
</dbReference>
<proteinExistence type="predicted"/>
<evidence type="ECO:0000259" key="12">
    <source>
        <dbReference type="PROSITE" id="PS50075"/>
    </source>
</evidence>
<evidence type="ECO:0000256" key="7">
    <source>
        <dbReference type="ARBA" id="ARBA00052442"/>
    </source>
</evidence>
<dbReference type="InterPro" id="IPR001227">
    <property type="entry name" value="Ac_transferase_dom_sf"/>
</dbReference>
<evidence type="ECO:0000313" key="14">
    <source>
        <dbReference type="EMBL" id="MBB4680072.1"/>
    </source>
</evidence>
<dbReference type="InterPro" id="IPR018201">
    <property type="entry name" value="Ketoacyl_synth_AS"/>
</dbReference>
<dbReference type="GO" id="GO:0006633">
    <property type="term" value="P:fatty acid biosynthetic process"/>
    <property type="evidence" value="ECO:0007669"/>
    <property type="project" value="InterPro"/>
</dbReference>
<dbReference type="GO" id="GO:0031177">
    <property type="term" value="F:phosphopantetheine binding"/>
    <property type="evidence" value="ECO:0007669"/>
    <property type="project" value="InterPro"/>
</dbReference>
<dbReference type="SMART" id="SM01294">
    <property type="entry name" value="PKS_PP_betabranch"/>
    <property type="match status" value="2"/>
</dbReference>
<dbReference type="SUPFAM" id="SSF53901">
    <property type="entry name" value="Thiolase-like"/>
    <property type="match status" value="2"/>
</dbReference>
<dbReference type="InterPro" id="IPR020807">
    <property type="entry name" value="PKS_DH"/>
</dbReference>
<sequence length="2678" mass="281186">MTDPSTAAVAEALRDSLREVSKLRRRNQELTAAATEPLAIVGMSCRYPGGVNSPEDLWQLLIRGGDAIGDFPADRGWRLGELFHPDPAHPGTSYSDQGGFLGQAAAFDPEFFGISPREALAMDPQQRLLLETSWEALERAGLRPESLRGSRTGVFAGVMYHDYGPPLEYSAGATDGHRLTGTTASVLSGRIAYTFGFEGPAVTVDTACSSSLVAIHLAAQALRNGDCELALAGGVTVMSTPGTFVEFSRQRGLSTDGRCRSFAADADGTGWSEGVGVLVLETLSRAQEKGHRVLAVLRGSAVNSDGASSGLTAPNGPSQQRVIRQALATAGLSTVDIAAVEAHGTGTRLGDPIEAQALLATYGQGRAEPLLLGSLKSNLGHTQAAAGVGGVIKMVLALRHGLLPETLHVREPSPLVDWSSGSVALLTEARPWPEGLRRAAVSSFGISGTNAHVIIEQAPEPAAPVAAAGPVALTSVPIVVSGRGPAALRAQAGRLAGGLAAEDELTALGASLAIERTAFEHRATILAKSVGQLRDELRELAEGDGEVRVAGPRKVVFVFPGQGPQWPGMAVELLETSPVFAGAMAECAEALRPHIDFDLLDVLRSGDFEPTEILQPTLFAVMVSLAALWKSVGVVPDAVVGTSQGEMAAAVVAGALSLADAARAVALRSKAIAEGLTGFGGMLSVALPLAEVEMRLAEFPELSVAALNGPSSTVVAGAEAALVNFAEELARQGVWARRVPIEYPSHTAHVELIRERVLGLLEPVRPNAEAIPFHSTVTGDWLAATELTGEYWYRNLRRPIRFEPSVRALLAEGFDTFVECSPHPVLLTGVQETIEATGVTALAQGTVRRGDTETDHFLTALGALHEHGVPVDWTAVFAGAGRCELPTYAFQHSHFWLPSTAGGPTLTGLGTAGHPLLSAMISLAGNEDTVFTGSLTEAASPESVLDLVLHVAALTGFDRVDELRQDAHLDTGRIQVRAAADGAITVFSRAADDLPWTRVAIASASATDREPVVVHGDWPTEELELPADAPAALTRVWRDGSDVYAEAVLPEDTPERVLHPELLAAVFAALDVAGQPVSWRAVRVHLPGATTVRARLAPVDKAEYSVLLTDLDGAVVATVGGVRFDRTREQALPLYEVVLTPVRLPESGEPGEVVYADLPPGETPLAATTRALELLQTWIREPHAEGARLVVRTGEDLASAAVGGLVRSAQTEYPDQFVLLESDGSVDLDRALATGEPRLVLRDGQAFAPRLSTLTDRSVDTPALDGTVLITGGTGVLGALVARHLVTAHGVRHLLLASRRGPAAEGAAALRAELESLGARVTIAACDAADRDALAALLDSVPAEAPLVGVVHTAGVVADAVLASLTPDQLARVQEPKITAALNLHELTDHLDLALFALFSSYSGLLGNAGQAAYASANAFLDALAQTRREQGKAAISLAWGLWAPSSGVTGQLAEADLARLARAGIEPLSPEDGLALFDAALSTDRSVVAPVRLNLAALRAQGDQLPALLRGLVRVPVRRTGRRSALAERLRAATESERARLVLDLVRAEVATVLGHADPGHLDLDRAFRDLGFDSLTAVDLRNRLAARTGLTLSTTLVFDHPSPAALAAHLITEFAGATETRPETAAATPLDDPIAIVAMSCRFPGGVDSPEDLWRLLEEGGEVLSAFPDNRGWDLDRLHDDDPDRTGTSYARTGGFLHQADRFDAAFFGIPPVEALAMDPQQRILLEVVWEAFERAGLDPTAQRGSRTGVFIGTNGQDYGRGRTTAAEDVEGYLLTGTAASVLSGRVSYTLGLSGPAVTVDTACSSALVAVDQAVKALRSGECGLALAGGISIMSTPTAFVQFSRQRGLAPDGRCKAFAAGADGTGWSEGAGILLLERLSDARRNGHQVLALVRGSAVNSDGASNGLTAPNGPAQQRVIRQALAAAGLRPSEVDMVEAHGTGTALGDPIEAQALLATYGQDRDTPLLLGAVKSNLGHTQAAAGVAGVIKSVLALRHGVLPRSLHLDEPSPHVDWTAGDIALATEATPWPETGRPRRAGVSAFGISGTNAHTILEQAPEVPASQPEPPSVRTPVLPWVLSARGTPALRAQAARLHTWLADRPEHSTVDVAWSLSRHRALLEHRAVLVGASRDELLGKLELLASGELATETGAARPRRLAMVFSGQGSQRSGMGAELCAAFPAYANAFAEVCAEFDRHLDRPLRELVFDADPAVLERTEYTQPALFAMQTALYRLVNQWGVTPDLLLGHSIGELTAAHLAGVLSLPDACALVAARGRLMQAQRADGAMAAIEATEAELAPDLGAGADLAAVNGPRSVVISGDANEIERIQAKWRTAGRRTSALRVSHAFHSAHLDGMLADFRAVAQGISYAEPRIPLVSNLTGAIAEPGQLTDPEYWVRHVRATVRFADGVRAAEADGVTAVLELGPDAIAAGMTQESLADPAATVVLPALRRDQPEVTALTTALAELSAAGVALDWSAVLTGRGGRSVELPTYAFQGKRFWLSTVDDIVEAEPVATEPDLLAELAVLSEIERAGLLRSVVRRETARVLGYASAAEVPPEAVFAELGMDSLAVVRLRTALAQRTGLDLPLTITFDHPTAADLAEFLASKTGAGNPVDVLLRELDQVAAALPRIADGAGRARLAERVRELSALLGEQAGPEPVSDDELFQLIEEELGAE</sequence>
<feature type="domain" description="Carrier" evidence="12">
    <location>
        <begin position="2535"/>
        <end position="2610"/>
    </location>
</feature>
<dbReference type="PROSITE" id="PS52004">
    <property type="entry name" value="KS3_2"/>
    <property type="match status" value="2"/>
</dbReference>
<dbReference type="SUPFAM" id="SSF51735">
    <property type="entry name" value="NAD(P)-binding Rossmann-fold domains"/>
    <property type="match status" value="2"/>
</dbReference>
<dbReference type="InterPro" id="IPR014043">
    <property type="entry name" value="Acyl_transferase_dom"/>
</dbReference>
<evidence type="ECO:0000256" key="6">
    <source>
        <dbReference type="ARBA" id="ARBA00023315"/>
    </source>
</evidence>
<comment type="pathway">
    <text evidence="9">Antibiotic biosynthesis; erythromycin biosynthesis.</text>
</comment>
<feature type="domain" description="Ketosynthase family 3 (KS3)" evidence="13">
    <location>
        <begin position="35"/>
        <end position="457"/>
    </location>
</feature>
<dbReference type="Gene3D" id="3.10.129.110">
    <property type="entry name" value="Polyketide synthase dehydratase"/>
    <property type="match status" value="1"/>
</dbReference>
<evidence type="ECO:0000256" key="4">
    <source>
        <dbReference type="ARBA" id="ARBA00022737"/>
    </source>
</evidence>
<evidence type="ECO:0000256" key="2">
    <source>
        <dbReference type="ARBA" id="ARBA00022553"/>
    </source>
</evidence>
<dbReference type="GO" id="GO:0004312">
    <property type="term" value="F:fatty acid synthase activity"/>
    <property type="evidence" value="ECO:0007669"/>
    <property type="project" value="TreeGrafter"/>
</dbReference>
<dbReference type="FunFam" id="3.40.366.10:FF:000002">
    <property type="entry name" value="Probable polyketide synthase 2"/>
    <property type="match status" value="1"/>
</dbReference>
<dbReference type="PROSITE" id="PS50075">
    <property type="entry name" value="CARRIER"/>
    <property type="match status" value="2"/>
</dbReference>
<dbReference type="EMBL" id="JACHMH010000001">
    <property type="protein sequence ID" value="MBB4680072.1"/>
    <property type="molecule type" value="Genomic_DNA"/>
</dbReference>
<dbReference type="InterPro" id="IPR020841">
    <property type="entry name" value="PKS_Beta-ketoAc_synthase_dom"/>
</dbReference>
<dbReference type="RefSeq" id="WP_246492636.1">
    <property type="nucleotide sequence ID" value="NZ_BAAAUI010000019.1"/>
</dbReference>
<keyword evidence="2" id="KW-0597">Phosphoprotein</keyword>
<evidence type="ECO:0000256" key="3">
    <source>
        <dbReference type="ARBA" id="ARBA00022679"/>
    </source>
</evidence>
<keyword evidence="4" id="KW-0677">Repeat</keyword>
<dbReference type="Pfam" id="PF02801">
    <property type="entry name" value="Ketoacyl-synt_C"/>
    <property type="match status" value="2"/>
</dbReference>